<proteinExistence type="predicted"/>
<organism evidence="1 2">
    <name type="scientific">Eumeta variegata</name>
    <name type="common">Bagworm moth</name>
    <name type="synonym">Eumeta japonica</name>
    <dbReference type="NCBI Taxonomy" id="151549"/>
    <lineage>
        <taxon>Eukaryota</taxon>
        <taxon>Metazoa</taxon>
        <taxon>Ecdysozoa</taxon>
        <taxon>Arthropoda</taxon>
        <taxon>Hexapoda</taxon>
        <taxon>Insecta</taxon>
        <taxon>Pterygota</taxon>
        <taxon>Neoptera</taxon>
        <taxon>Endopterygota</taxon>
        <taxon>Lepidoptera</taxon>
        <taxon>Glossata</taxon>
        <taxon>Ditrysia</taxon>
        <taxon>Tineoidea</taxon>
        <taxon>Psychidae</taxon>
        <taxon>Oiketicinae</taxon>
        <taxon>Eumeta</taxon>
    </lineage>
</organism>
<dbReference type="AlphaFoldDB" id="A0A4C1U8K1"/>
<comment type="caution">
    <text evidence="1">The sequence shown here is derived from an EMBL/GenBank/DDBJ whole genome shotgun (WGS) entry which is preliminary data.</text>
</comment>
<gene>
    <name evidence="1" type="ORF">EVAR_10716_1</name>
</gene>
<evidence type="ECO:0000313" key="2">
    <source>
        <dbReference type="Proteomes" id="UP000299102"/>
    </source>
</evidence>
<sequence>MKAIRKLADDESATYPPAATLVPKTTYLDVVCYSVPELSDAFQLKDESILEFESMFTAGDFYSQELLNSLPETHRHKSNVQFDPDQNRNVLELQWSPATDKFQLLCLYKGDLLLETKCFVNNRS</sequence>
<accession>A0A4C1U8K1</accession>
<keyword evidence="2" id="KW-1185">Reference proteome</keyword>
<dbReference type="EMBL" id="BGZK01000137">
    <property type="protein sequence ID" value="GBP22206.1"/>
    <property type="molecule type" value="Genomic_DNA"/>
</dbReference>
<protein>
    <submittedName>
        <fullName evidence="1">Uncharacterized protein</fullName>
    </submittedName>
</protein>
<evidence type="ECO:0000313" key="1">
    <source>
        <dbReference type="EMBL" id="GBP22206.1"/>
    </source>
</evidence>
<name>A0A4C1U8K1_EUMVA</name>
<reference evidence="1 2" key="1">
    <citation type="journal article" date="2019" name="Commun. Biol.">
        <title>The bagworm genome reveals a unique fibroin gene that provides high tensile strength.</title>
        <authorList>
            <person name="Kono N."/>
            <person name="Nakamura H."/>
            <person name="Ohtoshi R."/>
            <person name="Tomita M."/>
            <person name="Numata K."/>
            <person name="Arakawa K."/>
        </authorList>
    </citation>
    <scope>NUCLEOTIDE SEQUENCE [LARGE SCALE GENOMIC DNA]</scope>
</reference>
<dbReference type="Proteomes" id="UP000299102">
    <property type="component" value="Unassembled WGS sequence"/>
</dbReference>